<comment type="caution">
    <text evidence="2">The sequence shown here is derived from an EMBL/GenBank/DDBJ whole genome shotgun (WGS) entry which is preliminary data.</text>
</comment>
<organism evidence="2 3">
    <name type="scientific">Ambrosia artemisiifolia</name>
    <name type="common">Common ragweed</name>
    <dbReference type="NCBI Taxonomy" id="4212"/>
    <lineage>
        <taxon>Eukaryota</taxon>
        <taxon>Viridiplantae</taxon>
        <taxon>Streptophyta</taxon>
        <taxon>Embryophyta</taxon>
        <taxon>Tracheophyta</taxon>
        <taxon>Spermatophyta</taxon>
        <taxon>Magnoliopsida</taxon>
        <taxon>eudicotyledons</taxon>
        <taxon>Gunneridae</taxon>
        <taxon>Pentapetalae</taxon>
        <taxon>asterids</taxon>
        <taxon>campanulids</taxon>
        <taxon>Asterales</taxon>
        <taxon>Asteraceae</taxon>
        <taxon>Asteroideae</taxon>
        <taxon>Heliantheae alliance</taxon>
        <taxon>Heliantheae</taxon>
        <taxon>Ambrosia</taxon>
    </lineage>
</organism>
<name>A0AAD5BL58_AMBAR</name>
<evidence type="ECO:0008006" key="4">
    <source>
        <dbReference type="Google" id="ProtNLM"/>
    </source>
</evidence>
<comment type="similarity">
    <text evidence="1">Belongs to the plant acyltransferase family.</text>
</comment>
<dbReference type="PANTHER" id="PTHR31642:SF330">
    <property type="entry name" value="ALCOHOL O-ACETYLTRANSFERASE"/>
    <property type="match status" value="1"/>
</dbReference>
<protein>
    <recommendedName>
        <fullName evidence="4">Transferase, Chloramphenicol acetyltransferase-like domain protein</fullName>
    </recommendedName>
</protein>
<dbReference type="InterPro" id="IPR023213">
    <property type="entry name" value="CAT-like_dom_sf"/>
</dbReference>
<dbReference type="EMBL" id="JAMZMK010011975">
    <property type="protein sequence ID" value="KAI7725325.1"/>
    <property type="molecule type" value="Genomic_DNA"/>
</dbReference>
<dbReference type="Pfam" id="PF02458">
    <property type="entry name" value="Transferase"/>
    <property type="match status" value="1"/>
</dbReference>
<dbReference type="InterPro" id="IPR050317">
    <property type="entry name" value="Plant_Fungal_Acyltransferase"/>
</dbReference>
<sequence length="438" mass="49484">MKTEVVAPKQQRSDHRLPLTNLDMLVPPIDLGCFFCYKKPYNQVDMVDALKTSLSQPEIHCNYKGVDFTEAAADVKLWELDFYNHDENIGGKFIPQKHHGVLAIQVTMLKCGGMVIACLFDHRVIDGYSINMFTTSWANMTRSQPPSLVPNFDRSNLKPRHSKHYTPSVTNMFLPLSKLPSPQCDPETDSDLNPPFINRMYYMEGDQIKRLQVLASENGITRSKVESFASFLWKITASFLEDSGHQGYICNIAVPVDGRRSLSEGEGVEKEKLMAARCGNVCSMPFQGIRAKDLVDKPLSSVANEVHDLSEKAATKEHFKQLIDWVEDQKPNMLISRPFALKEKAFSIMVSSGLRFSLLGNMDFGWGTPVLTSCHVPTSRMDCHVMPMPSSINENDWVVYMHLPKKQLDYIEAHAGHLFKPLTAGYLQRGLNPRISRI</sequence>
<dbReference type="PANTHER" id="PTHR31642">
    <property type="entry name" value="TRICHOTHECENE 3-O-ACETYLTRANSFERASE"/>
    <property type="match status" value="1"/>
</dbReference>
<dbReference type="Proteomes" id="UP001206925">
    <property type="component" value="Unassembled WGS sequence"/>
</dbReference>
<evidence type="ECO:0000256" key="1">
    <source>
        <dbReference type="ARBA" id="ARBA00009861"/>
    </source>
</evidence>
<keyword evidence="3" id="KW-1185">Reference proteome</keyword>
<proteinExistence type="inferred from homology"/>
<gene>
    <name evidence="2" type="ORF">M8C21_029673</name>
</gene>
<dbReference type="GO" id="GO:0016747">
    <property type="term" value="F:acyltransferase activity, transferring groups other than amino-acyl groups"/>
    <property type="evidence" value="ECO:0007669"/>
    <property type="project" value="TreeGrafter"/>
</dbReference>
<evidence type="ECO:0000313" key="2">
    <source>
        <dbReference type="EMBL" id="KAI7725325.1"/>
    </source>
</evidence>
<accession>A0AAD5BL58</accession>
<reference evidence="2" key="1">
    <citation type="submission" date="2022-06" db="EMBL/GenBank/DDBJ databases">
        <title>Uncovering the hologenomic basis of an extraordinary plant invasion.</title>
        <authorList>
            <person name="Bieker V.C."/>
            <person name="Martin M.D."/>
            <person name="Gilbert T."/>
            <person name="Hodgins K."/>
            <person name="Battlay P."/>
            <person name="Petersen B."/>
            <person name="Wilson J."/>
        </authorList>
    </citation>
    <scope>NUCLEOTIDE SEQUENCE</scope>
    <source>
        <strain evidence="2">AA19_3_7</strain>
        <tissue evidence="2">Leaf</tissue>
    </source>
</reference>
<evidence type="ECO:0000313" key="3">
    <source>
        <dbReference type="Proteomes" id="UP001206925"/>
    </source>
</evidence>
<dbReference type="Gene3D" id="3.30.559.10">
    <property type="entry name" value="Chloramphenicol acetyltransferase-like domain"/>
    <property type="match status" value="2"/>
</dbReference>
<dbReference type="AlphaFoldDB" id="A0AAD5BL58"/>